<dbReference type="AlphaFoldDB" id="A0A437M7Q2"/>
<keyword evidence="3" id="KW-1185">Reference proteome</keyword>
<reference evidence="2 3" key="1">
    <citation type="submission" date="2019-01" db="EMBL/GenBank/DDBJ databases">
        <authorList>
            <person name="Chen W.-M."/>
        </authorList>
    </citation>
    <scope>NUCLEOTIDE SEQUENCE [LARGE SCALE GENOMIC DNA]</scope>
    <source>
        <strain evidence="2 3">CCP-7</strain>
    </source>
</reference>
<accession>A0A437M7Q2</accession>
<evidence type="ECO:0000313" key="2">
    <source>
        <dbReference type="EMBL" id="RVT93643.1"/>
    </source>
</evidence>
<name>A0A437M7Q2_9SPHN</name>
<dbReference type="PANTHER" id="PTHR12788">
    <property type="entry name" value="PROTEIN-TYROSINE SULFOTRANSFERASE 2"/>
    <property type="match status" value="1"/>
</dbReference>
<dbReference type="Gene3D" id="3.40.50.300">
    <property type="entry name" value="P-loop containing nucleotide triphosphate hydrolases"/>
    <property type="match status" value="1"/>
</dbReference>
<dbReference type="RefSeq" id="WP_127742458.1">
    <property type="nucleotide sequence ID" value="NZ_SACN01000001.1"/>
</dbReference>
<dbReference type="Pfam" id="PF13469">
    <property type="entry name" value="Sulfotransfer_3"/>
    <property type="match status" value="1"/>
</dbReference>
<dbReference type="GO" id="GO:0008476">
    <property type="term" value="F:protein-tyrosine sulfotransferase activity"/>
    <property type="evidence" value="ECO:0007669"/>
    <property type="project" value="InterPro"/>
</dbReference>
<dbReference type="PANTHER" id="PTHR12788:SF10">
    <property type="entry name" value="PROTEIN-TYROSINE SULFOTRANSFERASE"/>
    <property type="match status" value="1"/>
</dbReference>
<organism evidence="2 3">
    <name type="scientific">Sphingomonas crocodyli</name>
    <dbReference type="NCBI Taxonomy" id="1979270"/>
    <lineage>
        <taxon>Bacteria</taxon>
        <taxon>Pseudomonadati</taxon>
        <taxon>Pseudomonadota</taxon>
        <taxon>Alphaproteobacteria</taxon>
        <taxon>Sphingomonadales</taxon>
        <taxon>Sphingomonadaceae</taxon>
        <taxon>Sphingomonas</taxon>
    </lineage>
</organism>
<keyword evidence="1 2" id="KW-0808">Transferase</keyword>
<dbReference type="SUPFAM" id="SSF52540">
    <property type="entry name" value="P-loop containing nucleoside triphosphate hydrolases"/>
    <property type="match status" value="1"/>
</dbReference>
<sequence length="320" mass="36757">MPIAGPNENGRRSPVFLVGAERSGSTMMRLMLSHHPDIAFAGESDFIVDAITPEGRFMKREAFLRMLSLDRVFGNRKLNIAQGLNFVGLANDFLDQIAATKGNPAVVGMTIHRHYDRLLHLWPDARFIHLVRDGRDVALSTIPMGWAGNMWRGIRLWVDAEENWHALSERLPDDRFITVKYENVARDAEYELRRVTDFLGLTFGPEMLRYSESSTYSSPHGDSVGKWRKADPKDLSAAEFRGARWLLQNGYLLSGTVKAPSIFRRAMFRIQDRIVIANYRRKKFGTKLWLESLIYSRFGSKKQHARIVRAQNQIIDRHLK</sequence>
<dbReference type="OrthoDB" id="977108at2"/>
<evidence type="ECO:0000256" key="1">
    <source>
        <dbReference type="ARBA" id="ARBA00022679"/>
    </source>
</evidence>
<protein>
    <submittedName>
        <fullName evidence="2">Sulfotransferase</fullName>
    </submittedName>
</protein>
<comment type="caution">
    <text evidence="2">The sequence shown here is derived from an EMBL/GenBank/DDBJ whole genome shotgun (WGS) entry which is preliminary data.</text>
</comment>
<dbReference type="InterPro" id="IPR026634">
    <property type="entry name" value="TPST-like"/>
</dbReference>
<proteinExistence type="predicted"/>
<dbReference type="EMBL" id="SACN01000001">
    <property type="protein sequence ID" value="RVT93643.1"/>
    <property type="molecule type" value="Genomic_DNA"/>
</dbReference>
<evidence type="ECO:0000313" key="3">
    <source>
        <dbReference type="Proteomes" id="UP000282971"/>
    </source>
</evidence>
<gene>
    <name evidence="2" type="ORF">EOD43_07185</name>
</gene>
<dbReference type="InterPro" id="IPR027417">
    <property type="entry name" value="P-loop_NTPase"/>
</dbReference>
<dbReference type="Proteomes" id="UP000282971">
    <property type="component" value="Unassembled WGS sequence"/>
</dbReference>